<proteinExistence type="predicted"/>
<dbReference type="PANTHER" id="PTHR43434:SF20">
    <property type="entry name" value="5'-NUCLEOTIDASE"/>
    <property type="match status" value="1"/>
</dbReference>
<dbReference type="Proteomes" id="UP000198822">
    <property type="component" value="Chromosome I"/>
</dbReference>
<dbReference type="Gene3D" id="1.10.150.240">
    <property type="entry name" value="Putative phosphatase, domain 2"/>
    <property type="match status" value="1"/>
</dbReference>
<name>A0A1G8BK38_9MICO</name>
<dbReference type="InterPro" id="IPR023214">
    <property type="entry name" value="HAD_sf"/>
</dbReference>
<dbReference type="Pfam" id="PF13419">
    <property type="entry name" value="HAD_2"/>
    <property type="match status" value="1"/>
</dbReference>
<dbReference type="STRING" id="399736.SAMN04489720_0973"/>
<organism evidence="1 2">
    <name type="scientific">Agrococcus jejuensis</name>
    <dbReference type="NCBI Taxonomy" id="399736"/>
    <lineage>
        <taxon>Bacteria</taxon>
        <taxon>Bacillati</taxon>
        <taxon>Actinomycetota</taxon>
        <taxon>Actinomycetes</taxon>
        <taxon>Micrococcales</taxon>
        <taxon>Microbacteriaceae</taxon>
        <taxon>Agrococcus</taxon>
    </lineage>
</organism>
<dbReference type="PANTHER" id="PTHR43434">
    <property type="entry name" value="PHOSPHOGLYCOLATE PHOSPHATASE"/>
    <property type="match status" value="1"/>
</dbReference>
<dbReference type="InterPro" id="IPR050155">
    <property type="entry name" value="HAD-like_hydrolase_sf"/>
</dbReference>
<dbReference type="Gene3D" id="3.40.50.1000">
    <property type="entry name" value="HAD superfamily/HAD-like"/>
    <property type="match status" value="1"/>
</dbReference>
<dbReference type="EMBL" id="LT629695">
    <property type="protein sequence ID" value="SDH33565.1"/>
    <property type="molecule type" value="Genomic_DNA"/>
</dbReference>
<dbReference type="GO" id="GO:0005829">
    <property type="term" value="C:cytosol"/>
    <property type="evidence" value="ECO:0007669"/>
    <property type="project" value="TreeGrafter"/>
</dbReference>
<reference evidence="2" key="1">
    <citation type="submission" date="2016-10" db="EMBL/GenBank/DDBJ databases">
        <authorList>
            <person name="Varghese N."/>
            <person name="Submissions S."/>
        </authorList>
    </citation>
    <scope>NUCLEOTIDE SEQUENCE [LARGE SCALE GENOMIC DNA]</scope>
    <source>
        <strain evidence="2">DSM 22002</strain>
    </source>
</reference>
<dbReference type="SFLD" id="SFLDS00003">
    <property type="entry name" value="Haloacid_Dehalogenase"/>
    <property type="match status" value="1"/>
</dbReference>
<dbReference type="GO" id="GO:0004713">
    <property type="term" value="F:protein tyrosine kinase activity"/>
    <property type="evidence" value="ECO:0007669"/>
    <property type="project" value="TreeGrafter"/>
</dbReference>
<dbReference type="InterPro" id="IPR041492">
    <property type="entry name" value="HAD_2"/>
</dbReference>
<accession>A0A1G8BK38</accession>
<dbReference type="SUPFAM" id="SSF56784">
    <property type="entry name" value="HAD-like"/>
    <property type="match status" value="1"/>
</dbReference>
<dbReference type="OrthoDB" id="9776368at2"/>
<protein>
    <submittedName>
        <fullName evidence="1">Phosphoglycolate phosphatase</fullName>
    </submittedName>
</protein>
<dbReference type="InterPro" id="IPR036412">
    <property type="entry name" value="HAD-like_sf"/>
</dbReference>
<keyword evidence="2" id="KW-1185">Reference proteome</keyword>
<evidence type="ECO:0000313" key="2">
    <source>
        <dbReference type="Proteomes" id="UP000198822"/>
    </source>
</evidence>
<dbReference type="RefSeq" id="WP_092502951.1">
    <property type="nucleotide sequence ID" value="NZ_LT629695.1"/>
</dbReference>
<dbReference type="SFLD" id="SFLDG01129">
    <property type="entry name" value="C1.5:_HAD__Beta-PGM__Phosphata"/>
    <property type="match status" value="1"/>
</dbReference>
<sequence>MRPTAVLLDLDGTLSDSAPGLVASLRHMHAGLGWPVPADDELRRWLGPPTATTLAERGHDAATVERGVALFREHLVDGGGLWDQEVYPGIPDLIADLHAAGVPTSILTFKLQEDAEAVAEHLGLRDALGAVHGRIASDDGLSKAPLIARALAELGVDASPAVVMVGDRRHDVEGALEAGVTGIGVTWGYGSRTELEASGAAHVVDAVDDLRRLLLP</sequence>
<evidence type="ECO:0000313" key="1">
    <source>
        <dbReference type="EMBL" id="SDH33565.1"/>
    </source>
</evidence>
<gene>
    <name evidence="1" type="ORF">SAMN04489720_0973</name>
</gene>
<dbReference type="InterPro" id="IPR023198">
    <property type="entry name" value="PGP-like_dom2"/>
</dbReference>
<dbReference type="AlphaFoldDB" id="A0A1G8BK38"/>